<feature type="compositionally biased region" description="Basic and acidic residues" evidence="6">
    <location>
        <begin position="197"/>
        <end position="208"/>
    </location>
</feature>
<organism evidence="8">
    <name type="scientific">Bactrocera dorsalis</name>
    <name type="common">Oriental fruit fly</name>
    <name type="synonym">Dacus dorsalis</name>
    <dbReference type="NCBI Taxonomy" id="27457"/>
    <lineage>
        <taxon>Eukaryota</taxon>
        <taxon>Metazoa</taxon>
        <taxon>Ecdysozoa</taxon>
        <taxon>Arthropoda</taxon>
        <taxon>Hexapoda</taxon>
        <taxon>Insecta</taxon>
        <taxon>Pterygota</taxon>
        <taxon>Neoptera</taxon>
        <taxon>Endopterygota</taxon>
        <taxon>Diptera</taxon>
        <taxon>Brachycera</taxon>
        <taxon>Muscomorpha</taxon>
        <taxon>Tephritoidea</taxon>
        <taxon>Tephritidae</taxon>
        <taxon>Bactrocera</taxon>
        <taxon>Bactrocera</taxon>
    </lineage>
</organism>
<dbReference type="PANTHER" id="PTHR10472:SF5">
    <property type="entry name" value="D-AMINOACYL-TRNA DEACYLASE 1"/>
    <property type="match status" value="1"/>
</dbReference>
<keyword evidence="7" id="KW-0812">Transmembrane</keyword>
<comment type="similarity">
    <text evidence="1 5">Belongs to the DTD family.</text>
</comment>
<comment type="catalytic activity">
    <reaction evidence="3">
        <text>glycyl-tRNA(Ala) + H2O = tRNA(Ala) + glycine + H(+)</text>
        <dbReference type="Rhea" id="RHEA:53744"/>
        <dbReference type="Rhea" id="RHEA-COMP:9657"/>
        <dbReference type="Rhea" id="RHEA-COMP:13640"/>
        <dbReference type="ChEBI" id="CHEBI:15377"/>
        <dbReference type="ChEBI" id="CHEBI:15378"/>
        <dbReference type="ChEBI" id="CHEBI:57305"/>
        <dbReference type="ChEBI" id="CHEBI:78442"/>
        <dbReference type="ChEBI" id="CHEBI:78522"/>
        <dbReference type="EC" id="3.1.1.96"/>
    </reaction>
</comment>
<evidence type="ECO:0000256" key="3">
    <source>
        <dbReference type="ARBA" id="ARBA00047676"/>
    </source>
</evidence>
<evidence type="ECO:0000256" key="6">
    <source>
        <dbReference type="SAM" id="MobiDB-lite"/>
    </source>
</evidence>
<dbReference type="HAMAP" id="MF_00518">
    <property type="entry name" value="Deacylase_Dtd"/>
    <property type="match status" value="1"/>
</dbReference>
<dbReference type="InterPro" id="IPR003732">
    <property type="entry name" value="Daa-tRNA_deacyls_DTD"/>
</dbReference>
<feature type="transmembrane region" description="Helical" evidence="7">
    <location>
        <begin position="6"/>
        <end position="25"/>
    </location>
</feature>
<dbReference type="SUPFAM" id="SSF69500">
    <property type="entry name" value="DTD-like"/>
    <property type="match status" value="1"/>
</dbReference>
<dbReference type="OrthoDB" id="275783at2759"/>
<keyword evidence="5" id="KW-0963">Cytoplasm</keyword>
<evidence type="ECO:0000256" key="2">
    <source>
        <dbReference type="ARBA" id="ARBA00013056"/>
    </source>
</evidence>
<evidence type="ECO:0000313" key="8">
    <source>
        <dbReference type="EMBL" id="JAC58673.1"/>
    </source>
</evidence>
<evidence type="ECO:0000256" key="1">
    <source>
        <dbReference type="ARBA" id="ARBA00009673"/>
    </source>
</evidence>
<dbReference type="GO" id="GO:0000049">
    <property type="term" value="F:tRNA binding"/>
    <property type="evidence" value="ECO:0007669"/>
    <property type="project" value="UniProtKB-KW"/>
</dbReference>
<evidence type="ECO:0000256" key="5">
    <source>
        <dbReference type="RuleBase" id="RU003470"/>
    </source>
</evidence>
<feature type="region of interest" description="Disordered" evidence="6">
    <location>
        <begin position="182"/>
        <end position="208"/>
    </location>
</feature>
<feature type="non-terminal residue" evidence="8">
    <location>
        <position position="1"/>
    </location>
</feature>
<keyword evidence="7" id="KW-0472">Membrane</keyword>
<keyword evidence="5" id="KW-0694">RNA-binding</keyword>
<accession>A0A034WY13</accession>
<dbReference type="PANTHER" id="PTHR10472">
    <property type="entry name" value="D-TYROSYL-TRNA TYR DEACYLASE"/>
    <property type="match status" value="1"/>
</dbReference>
<gene>
    <name evidence="8" type="primary">DTD1</name>
</gene>
<keyword evidence="7" id="KW-1133">Transmembrane helix</keyword>
<evidence type="ECO:0000256" key="7">
    <source>
        <dbReference type="SAM" id="Phobius"/>
    </source>
</evidence>
<name>A0A034WY13_BACDO</name>
<dbReference type="NCBIfam" id="TIGR00256">
    <property type="entry name" value="D-aminoacyl-tRNA deacylase"/>
    <property type="match status" value="1"/>
</dbReference>
<dbReference type="EMBL" id="GAKP01000279">
    <property type="protein sequence ID" value="JAC58673.1"/>
    <property type="molecule type" value="Transcribed_RNA"/>
</dbReference>
<dbReference type="Pfam" id="PF02580">
    <property type="entry name" value="Tyr_Deacylase"/>
    <property type="match status" value="1"/>
</dbReference>
<keyword evidence="5" id="KW-0820">tRNA-binding</keyword>
<proteinExistence type="inferred from homology"/>
<keyword evidence="5" id="KW-0378">Hydrolase</keyword>
<dbReference type="Gene3D" id="3.50.80.10">
    <property type="entry name" value="D-tyrosyl-tRNA(Tyr) deacylase"/>
    <property type="match status" value="1"/>
</dbReference>
<comment type="catalytic activity">
    <reaction evidence="4">
        <text>a D-aminoacyl-tRNA + H2O = a tRNA + a D-alpha-amino acid + H(+)</text>
        <dbReference type="Rhea" id="RHEA:13953"/>
        <dbReference type="Rhea" id="RHEA-COMP:10123"/>
        <dbReference type="Rhea" id="RHEA-COMP:10124"/>
        <dbReference type="ChEBI" id="CHEBI:15377"/>
        <dbReference type="ChEBI" id="CHEBI:15378"/>
        <dbReference type="ChEBI" id="CHEBI:59871"/>
        <dbReference type="ChEBI" id="CHEBI:78442"/>
        <dbReference type="ChEBI" id="CHEBI:79333"/>
        <dbReference type="EC" id="3.1.1.96"/>
    </reaction>
</comment>
<evidence type="ECO:0000256" key="4">
    <source>
        <dbReference type="ARBA" id="ARBA00048018"/>
    </source>
</evidence>
<comment type="subcellular location">
    <subcellularLocation>
        <location evidence="5">Cytoplasm</location>
    </subcellularLocation>
</comment>
<reference evidence="8" key="1">
    <citation type="journal article" date="2014" name="BMC Genomics">
        <title>Characterizing the developmental transcriptome of the oriental fruit fly, Bactrocera dorsalis (Diptera: Tephritidae) through comparative genomic analysis with Drosophila melanogaster utilizing modENCODE datasets.</title>
        <authorList>
            <person name="Geib S.M."/>
            <person name="Calla B."/>
            <person name="Hall B."/>
            <person name="Hou S."/>
            <person name="Manoukis N.C."/>
        </authorList>
    </citation>
    <scope>NUCLEOTIDE SEQUENCE</scope>
    <source>
        <strain evidence="8">Punador</strain>
    </source>
</reference>
<protein>
    <recommendedName>
        <fullName evidence="2 5">D-aminoacyl-tRNA deacylase</fullName>
        <ecNumber evidence="2 5">3.1.1.96</ecNumber>
    </recommendedName>
</protein>
<dbReference type="AlphaFoldDB" id="A0A034WY13"/>
<dbReference type="GO" id="GO:0005737">
    <property type="term" value="C:cytoplasm"/>
    <property type="evidence" value="ECO:0007669"/>
    <property type="project" value="UniProtKB-SubCell"/>
</dbReference>
<dbReference type="InterPro" id="IPR023509">
    <property type="entry name" value="DTD-like_sf"/>
</dbReference>
<dbReference type="FunFam" id="3.50.80.10:FF:000001">
    <property type="entry name" value="D-aminoacyl-tRNA deacylase"/>
    <property type="match status" value="1"/>
</dbReference>
<dbReference type="GO" id="GO:0051500">
    <property type="term" value="F:D-tyrosyl-tRNA(Tyr) deacylase activity"/>
    <property type="evidence" value="ECO:0007669"/>
    <property type="project" value="TreeGrafter"/>
</dbReference>
<dbReference type="GO" id="GO:0106026">
    <property type="term" value="F:Gly-tRNA(Ala) deacylase activity"/>
    <property type="evidence" value="ECO:0007669"/>
    <property type="project" value="RHEA"/>
</dbReference>
<dbReference type="CDD" id="cd00563">
    <property type="entry name" value="Dtyr_deacylase"/>
    <property type="match status" value="1"/>
</dbReference>
<dbReference type="EC" id="3.1.1.96" evidence="2 5"/>
<sequence>GVSKYQLLVVHLIPEILNFINFLLLKNILLMKAIIQRVSAAKVTVGDELISSIGRGLCVLVGITHSDTEKDVEYISRKLLALRLFEDTAGKRWQKSVKDEQLEILCVSQFTLYHRLKGNKPDFHLAMQGDAAQMLYNSFLKRLGKDYDGAKVKDGKFGAYMQVHIQNDGPVTVELESPVEDSKVIKDSQTKVNNCNEVKEPESTDTDK</sequence>